<keyword evidence="2" id="KW-1185">Reference proteome</keyword>
<comment type="caution">
    <text evidence="1">The sequence shown here is derived from an EMBL/GenBank/DDBJ whole genome shotgun (WGS) entry which is preliminary data.</text>
</comment>
<gene>
    <name evidence="1" type="ORF">HPB51_025188</name>
</gene>
<dbReference type="Proteomes" id="UP000821866">
    <property type="component" value="Chromosome 3"/>
</dbReference>
<evidence type="ECO:0000313" key="2">
    <source>
        <dbReference type="Proteomes" id="UP000821866"/>
    </source>
</evidence>
<sequence length="226" mass="24760">MYTSCMKRMANNPVTPESASLAFLEAVRSWGVGENGSVNVASIAATMDIRYSMRMGMKHEISMVDSAAKHALMTVKSLEPRDIYVPGVDNDIFCNRSLLALSGAIGHAVTVDDVHALVAEVRRRTAGRNSTKRGNYSLLAEIYRTPLLGAMMTALCDCNEYVAIEVHGADAIGEPLLSSLYYDEEFKQFSEGGVNSRAAHDVSLEASLIRPNLCEWAFEEKTPQTF</sequence>
<name>A0A9J6EEJ8_RHIMP</name>
<protein>
    <submittedName>
        <fullName evidence="1">Uncharacterized protein</fullName>
    </submittedName>
</protein>
<dbReference type="AlphaFoldDB" id="A0A9J6EEJ8"/>
<evidence type="ECO:0000313" key="1">
    <source>
        <dbReference type="EMBL" id="KAH8032432.1"/>
    </source>
</evidence>
<dbReference type="EMBL" id="JABSTU010000005">
    <property type="protein sequence ID" value="KAH8032432.1"/>
    <property type="molecule type" value="Genomic_DNA"/>
</dbReference>
<accession>A0A9J6EEJ8</accession>
<organism evidence="1 2">
    <name type="scientific">Rhipicephalus microplus</name>
    <name type="common">Cattle tick</name>
    <name type="synonym">Boophilus microplus</name>
    <dbReference type="NCBI Taxonomy" id="6941"/>
    <lineage>
        <taxon>Eukaryota</taxon>
        <taxon>Metazoa</taxon>
        <taxon>Ecdysozoa</taxon>
        <taxon>Arthropoda</taxon>
        <taxon>Chelicerata</taxon>
        <taxon>Arachnida</taxon>
        <taxon>Acari</taxon>
        <taxon>Parasitiformes</taxon>
        <taxon>Ixodida</taxon>
        <taxon>Ixodoidea</taxon>
        <taxon>Ixodidae</taxon>
        <taxon>Rhipicephalinae</taxon>
        <taxon>Rhipicephalus</taxon>
        <taxon>Boophilus</taxon>
    </lineage>
</organism>
<proteinExistence type="predicted"/>
<reference evidence="1" key="2">
    <citation type="submission" date="2021-09" db="EMBL/GenBank/DDBJ databases">
        <authorList>
            <person name="Jia N."/>
            <person name="Wang J."/>
            <person name="Shi W."/>
            <person name="Du L."/>
            <person name="Sun Y."/>
            <person name="Zhan W."/>
            <person name="Jiang J."/>
            <person name="Wang Q."/>
            <person name="Zhang B."/>
            <person name="Ji P."/>
            <person name="Sakyi L.B."/>
            <person name="Cui X."/>
            <person name="Yuan T."/>
            <person name="Jiang B."/>
            <person name="Yang W."/>
            <person name="Lam T.T.-Y."/>
            <person name="Chang Q."/>
            <person name="Ding S."/>
            <person name="Wang X."/>
            <person name="Zhu J."/>
            <person name="Ruan X."/>
            <person name="Zhao L."/>
            <person name="Wei J."/>
            <person name="Que T."/>
            <person name="Du C."/>
            <person name="Cheng J."/>
            <person name="Dai P."/>
            <person name="Han X."/>
            <person name="Huang E."/>
            <person name="Gao Y."/>
            <person name="Liu J."/>
            <person name="Shao H."/>
            <person name="Ye R."/>
            <person name="Li L."/>
            <person name="Wei W."/>
            <person name="Wang X."/>
            <person name="Wang C."/>
            <person name="Huo Q."/>
            <person name="Li W."/>
            <person name="Guo W."/>
            <person name="Chen H."/>
            <person name="Chen S."/>
            <person name="Zhou L."/>
            <person name="Zhou L."/>
            <person name="Ni X."/>
            <person name="Tian J."/>
            <person name="Zhou Y."/>
            <person name="Sheng Y."/>
            <person name="Liu T."/>
            <person name="Pan Y."/>
            <person name="Xia L."/>
            <person name="Li J."/>
            <person name="Zhao F."/>
            <person name="Cao W."/>
        </authorList>
    </citation>
    <scope>NUCLEOTIDE SEQUENCE</scope>
    <source>
        <strain evidence="1">Rmic-2018</strain>
        <tissue evidence="1">Larvae</tissue>
    </source>
</reference>
<reference evidence="1" key="1">
    <citation type="journal article" date="2020" name="Cell">
        <title>Large-Scale Comparative Analyses of Tick Genomes Elucidate Their Genetic Diversity and Vector Capacities.</title>
        <authorList>
            <consortium name="Tick Genome and Microbiome Consortium (TIGMIC)"/>
            <person name="Jia N."/>
            <person name="Wang J."/>
            <person name="Shi W."/>
            <person name="Du L."/>
            <person name="Sun Y."/>
            <person name="Zhan W."/>
            <person name="Jiang J.F."/>
            <person name="Wang Q."/>
            <person name="Zhang B."/>
            <person name="Ji P."/>
            <person name="Bell-Sakyi L."/>
            <person name="Cui X.M."/>
            <person name="Yuan T.T."/>
            <person name="Jiang B.G."/>
            <person name="Yang W.F."/>
            <person name="Lam T.T."/>
            <person name="Chang Q.C."/>
            <person name="Ding S.J."/>
            <person name="Wang X.J."/>
            <person name="Zhu J.G."/>
            <person name="Ruan X.D."/>
            <person name="Zhao L."/>
            <person name="Wei J.T."/>
            <person name="Ye R.Z."/>
            <person name="Que T.C."/>
            <person name="Du C.H."/>
            <person name="Zhou Y.H."/>
            <person name="Cheng J.X."/>
            <person name="Dai P.F."/>
            <person name="Guo W.B."/>
            <person name="Han X.H."/>
            <person name="Huang E.J."/>
            <person name="Li L.F."/>
            <person name="Wei W."/>
            <person name="Gao Y.C."/>
            <person name="Liu J.Z."/>
            <person name="Shao H.Z."/>
            <person name="Wang X."/>
            <person name="Wang C.C."/>
            <person name="Yang T.C."/>
            <person name="Huo Q.B."/>
            <person name="Li W."/>
            <person name="Chen H.Y."/>
            <person name="Chen S.E."/>
            <person name="Zhou L.G."/>
            <person name="Ni X.B."/>
            <person name="Tian J.H."/>
            <person name="Sheng Y."/>
            <person name="Liu T."/>
            <person name="Pan Y.S."/>
            <person name="Xia L.Y."/>
            <person name="Li J."/>
            <person name="Zhao F."/>
            <person name="Cao W.C."/>
        </authorList>
    </citation>
    <scope>NUCLEOTIDE SEQUENCE</scope>
    <source>
        <strain evidence="1">Rmic-2018</strain>
    </source>
</reference>